<protein>
    <recommendedName>
        <fullName evidence="4">Core-binding (CB) domain-containing protein</fullName>
    </recommendedName>
</protein>
<dbReference type="Proteomes" id="UP000692816">
    <property type="component" value="Unassembled WGS sequence"/>
</dbReference>
<keyword evidence="2" id="KW-0233">DNA recombination</keyword>
<dbReference type="EMBL" id="JAGEPA010000001">
    <property type="protein sequence ID" value="MBO1427859.1"/>
    <property type="molecule type" value="Genomic_DNA"/>
</dbReference>
<dbReference type="InterPro" id="IPR044068">
    <property type="entry name" value="CB"/>
</dbReference>
<name>A0ABS3M8Q7_9BRAD</name>
<dbReference type="InterPro" id="IPR011010">
    <property type="entry name" value="DNA_brk_join_enz"/>
</dbReference>
<dbReference type="InterPro" id="IPR013762">
    <property type="entry name" value="Integrase-like_cat_sf"/>
</dbReference>
<keyword evidence="3" id="KW-0238">DNA-binding</keyword>
<dbReference type="Gene3D" id="1.10.443.10">
    <property type="entry name" value="Intergrase catalytic core"/>
    <property type="match status" value="1"/>
</dbReference>
<dbReference type="RefSeq" id="WP_207829620.1">
    <property type="nucleotide sequence ID" value="NZ_CP088282.1"/>
</dbReference>
<feature type="domain" description="Core-binding (CB)" evidence="4">
    <location>
        <begin position="76"/>
        <end position="162"/>
    </location>
</feature>
<keyword evidence="6" id="KW-1185">Reference proteome</keyword>
<dbReference type="SUPFAM" id="SSF56349">
    <property type="entry name" value="DNA breaking-rejoining enzymes"/>
    <property type="match status" value="1"/>
</dbReference>
<organism evidence="5 6">
    <name type="scientific">Bradyrhizobium quebecense</name>
    <dbReference type="NCBI Taxonomy" id="2748629"/>
    <lineage>
        <taxon>Bacteria</taxon>
        <taxon>Pseudomonadati</taxon>
        <taxon>Pseudomonadota</taxon>
        <taxon>Alphaproteobacteria</taxon>
        <taxon>Hyphomicrobiales</taxon>
        <taxon>Nitrobacteraceae</taxon>
        <taxon>Bradyrhizobium</taxon>
    </lineage>
</organism>
<evidence type="ECO:0000256" key="3">
    <source>
        <dbReference type="PROSITE-ProRule" id="PRU01248"/>
    </source>
</evidence>
<evidence type="ECO:0000313" key="6">
    <source>
        <dbReference type="Proteomes" id="UP000692816"/>
    </source>
</evidence>
<evidence type="ECO:0000313" key="5">
    <source>
        <dbReference type="EMBL" id="MBO1427859.1"/>
    </source>
</evidence>
<gene>
    <name evidence="5" type="ORF">J4P68_00215</name>
</gene>
<evidence type="ECO:0000256" key="1">
    <source>
        <dbReference type="ARBA" id="ARBA00022908"/>
    </source>
</evidence>
<evidence type="ECO:0000259" key="4">
    <source>
        <dbReference type="PROSITE" id="PS51900"/>
    </source>
</evidence>
<dbReference type="PROSITE" id="PS51900">
    <property type="entry name" value="CB"/>
    <property type="match status" value="1"/>
</dbReference>
<sequence>MGLTGLTMADVPLAYLHSFIDARGKPRHVFRRKGHKQVTIKGAPGSPEFLETYNALIEKTGGALSLKIGTSDAKAGSVDAWAVAYLDSAAFKKGLAKDTQKAWRPILERFRQHRTPSGRRCYGENQIATLAEKQVRDFLAGKTANQQKNELKAVRGFIRFAISEESCGLSHDPTIGITAPKKKGPKSKGHLTWLEPQVEQYRKRWPLGTMARLALELLLNIAARRYDAHLIGEQHAKDSKLTWRPHKTLRSTGKQLVIGITSDLRAALDAIPKGMRADGVLTFLVNDYGRPFASPAAFGNKFADWCRGAGLKPVLCDDGRVRSYRAHGLRKAALRTLAHAGCTGAELMAISGHATLAQVQVYIDEVEQESMADAAMNKLANSAVRTAREQPVANATGAVANIGASD</sequence>
<accession>A0ABS3M8Q7</accession>
<reference evidence="5" key="1">
    <citation type="journal article" date="2021" name="Int. J. Syst. Evol. Microbiol.">
        <title>Bradyrhizobium septentrionale sp. nov. (sv. septentrionale) and Bradyrhizobium quebecense sp. nov. (sv. septentrionale) associated with legumes native to Canada possess rearranged symbiosis genes and numerous insertion sequences.</title>
        <authorList>
            <person name="Bromfield E.S.P."/>
            <person name="Cloutier S."/>
        </authorList>
    </citation>
    <scope>NUCLEOTIDE SEQUENCE</scope>
    <source>
        <strain evidence="5">12S5</strain>
    </source>
</reference>
<proteinExistence type="predicted"/>
<keyword evidence="1" id="KW-0229">DNA integration</keyword>
<comment type="caution">
    <text evidence="5">The sequence shown here is derived from an EMBL/GenBank/DDBJ whole genome shotgun (WGS) entry which is preliminary data.</text>
</comment>
<evidence type="ECO:0000256" key="2">
    <source>
        <dbReference type="ARBA" id="ARBA00023172"/>
    </source>
</evidence>